<reference evidence="2" key="1">
    <citation type="submission" date="2005-09" db="EMBL/GenBank/DDBJ databases">
        <title>Complete sequence of plasmid D of Rhodobacter sphaeroides 2.4.1.</title>
        <authorList>
            <person name="Copeland A."/>
            <person name="Lucas S."/>
            <person name="Lapidus A."/>
            <person name="Barry K."/>
            <person name="Detter J.C."/>
            <person name="Glavina T."/>
            <person name="Hammon N."/>
            <person name="Israni S."/>
            <person name="Pitluck S."/>
            <person name="Richardson P."/>
            <person name="Mackenzie C."/>
            <person name="Choudhary M."/>
            <person name="Larimer F."/>
            <person name="Hauser L.J."/>
            <person name="Land M."/>
            <person name="Donohue T.J."/>
            <person name="Kaplan S."/>
        </authorList>
    </citation>
    <scope>NUCLEOTIDE SEQUENCE [LARGE SCALE GENOMIC DNA]</scope>
    <source>
        <strain evidence="2">ATCC 17023 / DSM 158 / JCM 6121 / CCUG 31486 / LMG 2827 / NBRC 12203 / NCIMB 8253 / ATH 2.4.1.</strain>
        <plasmid evidence="2">pRS241d</plasmid>
    </source>
</reference>
<dbReference type="PATRIC" id="fig|272943.9.peg.284"/>
<evidence type="ECO:0000313" key="2">
    <source>
        <dbReference type="Proteomes" id="UP000002703"/>
    </source>
</evidence>
<dbReference type="Proteomes" id="UP000002703">
    <property type="component" value="Plasmid D"/>
</dbReference>
<geneLocation type="plasmid" evidence="2">
    <name>pRS241d</name>
</geneLocation>
<keyword evidence="2" id="KW-1185">Reference proteome</keyword>
<keyword evidence="1" id="KW-0614">Plasmid</keyword>
<dbReference type="GeneID" id="3711914"/>
<protein>
    <submittedName>
        <fullName evidence="1">SinR-like protein</fullName>
    </submittedName>
</protein>
<dbReference type="AlphaFoldDB" id="Q3IUU6"/>
<dbReference type="RefSeq" id="WP_011331494.1">
    <property type="nucleotide sequence ID" value="NC_007490.2"/>
</dbReference>
<organism evidence="1 2">
    <name type="scientific">Cereibacter sphaeroides (strain ATCC 17023 / DSM 158 / JCM 6121 / CCUG 31486 / LMG 2827 / NBRC 12203 / NCIMB 8253 / ATH 2.4.1.)</name>
    <name type="common">Rhodobacter sphaeroides</name>
    <dbReference type="NCBI Taxonomy" id="272943"/>
    <lineage>
        <taxon>Bacteria</taxon>
        <taxon>Pseudomonadati</taxon>
        <taxon>Pseudomonadota</taxon>
        <taxon>Alphaproteobacteria</taxon>
        <taxon>Rhodobacterales</taxon>
        <taxon>Paracoccaceae</taxon>
        <taxon>Cereibacter</taxon>
    </lineage>
</organism>
<accession>Q3IUU6</accession>
<proteinExistence type="predicted"/>
<dbReference type="EMBL" id="CP000147">
    <property type="protein sequence ID" value="ABA81688.1"/>
    <property type="molecule type" value="Genomic_DNA"/>
</dbReference>
<evidence type="ECO:0000313" key="1">
    <source>
        <dbReference type="EMBL" id="ABA81688.1"/>
    </source>
</evidence>
<dbReference type="KEGG" id="rsp:RSP_4246"/>
<sequence length="92" mass="10491">MIYAINYDLHRPGQNYDGLHDAIKNLGAWWYYLGSTWLVDTNLNAGGIWDRLAPHVDKNDSVLIIGVTRNHAGWLPQAAWDWINARSNRMAA</sequence>
<name>Q3IUU6_CERS4</name>
<dbReference type="OrthoDB" id="2656750at2"/>
<gene>
    <name evidence="1" type="ORF">RSP_4246</name>
</gene>
<dbReference type="EnsemblBacteria" id="ABA81688">
    <property type="protein sequence ID" value="ABA81688"/>
    <property type="gene ID" value="RSP_4246"/>
</dbReference>